<organism evidence="3 4">
    <name type="scientific">Frankia umida</name>
    <dbReference type="NCBI Taxonomy" id="573489"/>
    <lineage>
        <taxon>Bacteria</taxon>
        <taxon>Bacillati</taxon>
        <taxon>Actinomycetota</taxon>
        <taxon>Actinomycetes</taxon>
        <taxon>Frankiales</taxon>
        <taxon>Frankiaceae</taxon>
        <taxon>Frankia</taxon>
    </lineage>
</organism>
<keyword evidence="2" id="KW-1133">Transmembrane helix</keyword>
<comment type="caution">
    <text evidence="3">The sequence shown here is derived from an EMBL/GenBank/DDBJ whole genome shotgun (WGS) entry which is preliminary data.</text>
</comment>
<feature type="compositionally biased region" description="Pro residues" evidence="1">
    <location>
        <begin position="117"/>
        <end position="127"/>
    </location>
</feature>
<dbReference type="Proteomes" id="UP001201873">
    <property type="component" value="Unassembled WGS sequence"/>
</dbReference>
<sequence>MKAAGIFFILIAVVLYVLPSIVALVRGRQSASVLVINIFLGWTLVGWVVALALAVSTNHGSQNVQVHPGAAAPPPPIGPGGPQQWHPQAPYQQQNSAPWEQQNPSHPQQYWQGQPGPGDPPVDPQYQPPSGGQFPPA</sequence>
<dbReference type="InterPro" id="IPR016410">
    <property type="entry name" value="Phage_imm"/>
</dbReference>
<dbReference type="RefSeq" id="WP_248826471.1">
    <property type="nucleotide sequence ID" value="NZ_JALKFT010000032.1"/>
</dbReference>
<feature type="region of interest" description="Disordered" evidence="1">
    <location>
        <begin position="62"/>
        <end position="137"/>
    </location>
</feature>
<dbReference type="EMBL" id="JALKFT010000032">
    <property type="protein sequence ID" value="MCK9878351.1"/>
    <property type="molecule type" value="Genomic_DNA"/>
</dbReference>
<name>A0ABT0K3G2_9ACTN</name>
<evidence type="ECO:0000313" key="4">
    <source>
        <dbReference type="Proteomes" id="UP001201873"/>
    </source>
</evidence>
<feature type="transmembrane region" description="Helical" evidence="2">
    <location>
        <begin position="6"/>
        <end position="25"/>
    </location>
</feature>
<reference evidence="3 4" key="1">
    <citation type="submission" date="2022-04" db="EMBL/GenBank/DDBJ databases">
        <title>Genome diversity in the genus Frankia.</title>
        <authorList>
            <person name="Carlos-Shanley C."/>
            <person name="Hahn D."/>
        </authorList>
    </citation>
    <scope>NUCLEOTIDE SEQUENCE [LARGE SCALE GENOMIC DNA]</scope>
    <source>
        <strain evidence="3 4">Ag45/Mut15</strain>
    </source>
</reference>
<evidence type="ECO:0000313" key="3">
    <source>
        <dbReference type="EMBL" id="MCK9878351.1"/>
    </source>
</evidence>
<gene>
    <name evidence="3" type="ORF">MXD59_21695</name>
</gene>
<feature type="transmembrane region" description="Helical" evidence="2">
    <location>
        <begin position="32"/>
        <end position="55"/>
    </location>
</feature>
<keyword evidence="2" id="KW-0812">Transmembrane</keyword>
<feature type="compositionally biased region" description="Low complexity" evidence="1">
    <location>
        <begin position="82"/>
        <end position="94"/>
    </location>
</feature>
<protein>
    <submittedName>
        <fullName evidence="3">Superinfection immunity protein</fullName>
    </submittedName>
</protein>
<proteinExistence type="predicted"/>
<evidence type="ECO:0000256" key="1">
    <source>
        <dbReference type="SAM" id="MobiDB-lite"/>
    </source>
</evidence>
<accession>A0ABT0K3G2</accession>
<dbReference type="Pfam" id="PF14373">
    <property type="entry name" value="Imm_superinfect"/>
    <property type="match status" value="1"/>
</dbReference>
<feature type="compositionally biased region" description="Polar residues" evidence="1">
    <location>
        <begin position="95"/>
        <end position="106"/>
    </location>
</feature>
<evidence type="ECO:0000256" key="2">
    <source>
        <dbReference type="SAM" id="Phobius"/>
    </source>
</evidence>
<keyword evidence="2" id="KW-0472">Membrane</keyword>
<keyword evidence="4" id="KW-1185">Reference proteome</keyword>